<reference evidence="4" key="1">
    <citation type="submission" date="2017-07" db="EMBL/GenBank/DDBJ databases">
        <title>Taro Niue Genome Assembly and Annotation.</title>
        <authorList>
            <person name="Atibalentja N."/>
            <person name="Keating K."/>
            <person name="Fields C.J."/>
        </authorList>
    </citation>
    <scope>NUCLEOTIDE SEQUENCE</scope>
    <source>
        <strain evidence="4">Niue_2</strain>
        <tissue evidence="4">Leaf</tissue>
    </source>
</reference>
<keyword evidence="5" id="KW-1185">Reference proteome</keyword>
<proteinExistence type="predicted"/>
<dbReference type="InterPro" id="IPR011990">
    <property type="entry name" value="TPR-like_helical_dom_sf"/>
</dbReference>
<dbReference type="PROSITE" id="PS51375">
    <property type="entry name" value="PPR"/>
    <property type="match status" value="1"/>
</dbReference>
<dbReference type="PANTHER" id="PTHR47581">
    <property type="entry name" value="OS09G0431600 PROTEIN"/>
    <property type="match status" value="1"/>
</dbReference>
<evidence type="ECO:0000256" key="1">
    <source>
        <dbReference type="ARBA" id="ARBA00022737"/>
    </source>
</evidence>
<evidence type="ECO:0000313" key="4">
    <source>
        <dbReference type="EMBL" id="MQL90242.1"/>
    </source>
</evidence>
<keyword evidence="3" id="KW-1133">Transmembrane helix</keyword>
<name>A0A843UVJ3_COLES</name>
<gene>
    <name evidence="4" type="ORF">Taro_022828</name>
</gene>
<keyword evidence="3" id="KW-0812">Transmembrane</keyword>
<keyword evidence="3" id="KW-0472">Membrane</keyword>
<dbReference type="InterPro" id="IPR002885">
    <property type="entry name" value="PPR_rpt"/>
</dbReference>
<dbReference type="Gene3D" id="1.25.40.10">
    <property type="entry name" value="Tetratricopeptide repeat domain"/>
    <property type="match status" value="1"/>
</dbReference>
<evidence type="ECO:0000313" key="5">
    <source>
        <dbReference type="Proteomes" id="UP000652761"/>
    </source>
</evidence>
<sequence length="214" mass="23293">MQQQYHLALAPPHRPAMRYRFSTARAATLPPPSTRRRRVLRTTSNGRPSNLHLRRLTSRIVELTRRRQLDQIFEEVNTARERYGSLNTIVMNAVMEACVHCGDVDAALVLFEVMAAADGCGVDSVSFATLLKGLGKAGRVDEAFQILETVEQGTAAGRPKLSSQLIYGLLNALLDAATLVLSVILYTDALLLKDGGGLTILGVTGLLSDSEYLA</sequence>
<protein>
    <recommendedName>
        <fullName evidence="6">Pentatricopeptide repeat-containing protein</fullName>
    </recommendedName>
</protein>
<feature type="transmembrane region" description="Helical" evidence="3">
    <location>
        <begin position="165"/>
        <end position="186"/>
    </location>
</feature>
<comment type="caution">
    <text evidence="4">The sequence shown here is derived from an EMBL/GenBank/DDBJ whole genome shotgun (WGS) entry which is preliminary data.</text>
</comment>
<dbReference type="OrthoDB" id="185373at2759"/>
<accession>A0A843UVJ3</accession>
<dbReference type="Proteomes" id="UP000652761">
    <property type="component" value="Unassembled WGS sequence"/>
</dbReference>
<evidence type="ECO:0008006" key="6">
    <source>
        <dbReference type="Google" id="ProtNLM"/>
    </source>
</evidence>
<keyword evidence="1" id="KW-0677">Repeat</keyword>
<evidence type="ECO:0000256" key="2">
    <source>
        <dbReference type="PROSITE-ProRule" id="PRU00708"/>
    </source>
</evidence>
<dbReference type="Pfam" id="PF01535">
    <property type="entry name" value="PPR"/>
    <property type="match status" value="1"/>
</dbReference>
<dbReference type="EMBL" id="NMUH01001223">
    <property type="protein sequence ID" value="MQL90242.1"/>
    <property type="molecule type" value="Genomic_DNA"/>
</dbReference>
<dbReference type="InterPro" id="IPR044781">
    <property type="entry name" value="At5g10690-like"/>
</dbReference>
<organism evidence="4 5">
    <name type="scientific">Colocasia esculenta</name>
    <name type="common">Wild taro</name>
    <name type="synonym">Arum esculentum</name>
    <dbReference type="NCBI Taxonomy" id="4460"/>
    <lineage>
        <taxon>Eukaryota</taxon>
        <taxon>Viridiplantae</taxon>
        <taxon>Streptophyta</taxon>
        <taxon>Embryophyta</taxon>
        <taxon>Tracheophyta</taxon>
        <taxon>Spermatophyta</taxon>
        <taxon>Magnoliopsida</taxon>
        <taxon>Liliopsida</taxon>
        <taxon>Araceae</taxon>
        <taxon>Aroideae</taxon>
        <taxon>Colocasieae</taxon>
        <taxon>Colocasia</taxon>
    </lineage>
</organism>
<dbReference type="NCBIfam" id="TIGR00756">
    <property type="entry name" value="PPR"/>
    <property type="match status" value="2"/>
</dbReference>
<dbReference type="PANTHER" id="PTHR47581:SF2">
    <property type="entry name" value="OS09G0431600 PROTEIN"/>
    <property type="match status" value="1"/>
</dbReference>
<feature type="repeat" description="PPR" evidence="2">
    <location>
        <begin position="123"/>
        <end position="153"/>
    </location>
</feature>
<dbReference type="Pfam" id="PF12854">
    <property type="entry name" value="PPR_1"/>
    <property type="match status" value="1"/>
</dbReference>
<evidence type="ECO:0000256" key="3">
    <source>
        <dbReference type="SAM" id="Phobius"/>
    </source>
</evidence>
<dbReference type="AlphaFoldDB" id="A0A843UVJ3"/>